<keyword evidence="2" id="KW-0472">Membrane</keyword>
<protein>
    <submittedName>
        <fullName evidence="3">Uncharacterized protein</fullName>
    </submittedName>
</protein>
<feature type="compositionally biased region" description="Gly residues" evidence="1">
    <location>
        <begin position="36"/>
        <end position="45"/>
    </location>
</feature>
<evidence type="ECO:0000256" key="2">
    <source>
        <dbReference type="SAM" id="Phobius"/>
    </source>
</evidence>
<keyword evidence="4" id="KW-1185">Reference proteome</keyword>
<keyword evidence="2" id="KW-1133">Transmembrane helix</keyword>
<evidence type="ECO:0000313" key="4">
    <source>
        <dbReference type="Proteomes" id="UP000612893"/>
    </source>
</evidence>
<feature type="transmembrane region" description="Helical" evidence="2">
    <location>
        <begin position="98"/>
        <end position="118"/>
    </location>
</feature>
<name>A0A934K597_9BACT</name>
<feature type="compositionally biased region" description="Gly residues" evidence="1">
    <location>
        <begin position="7"/>
        <end position="29"/>
    </location>
</feature>
<gene>
    <name evidence="3" type="ORF">JF922_13685</name>
</gene>
<accession>A0A934K597</accession>
<organism evidence="3 4">
    <name type="scientific">Candidatus Nephthysia bennettiae</name>
    <dbReference type="NCBI Taxonomy" id="3127016"/>
    <lineage>
        <taxon>Bacteria</taxon>
        <taxon>Bacillati</taxon>
        <taxon>Candidatus Dormiibacterota</taxon>
        <taxon>Candidatus Dormibacteria</taxon>
        <taxon>Candidatus Dormibacterales</taxon>
        <taxon>Candidatus Dormibacteraceae</taxon>
        <taxon>Candidatus Nephthysia</taxon>
    </lineage>
</organism>
<comment type="caution">
    <text evidence="3">The sequence shown here is derived from an EMBL/GenBank/DDBJ whole genome shotgun (WGS) entry which is preliminary data.</text>
</comment>
<reference evidence="3" key="1">
    <citation type="submission" date="2020-10" db="EMBL/GenBank/DDBJ databases">
        <title>Ca. Dormibacterota MAGs.</title>
        <authorList>
            <person name="Montgomery K."/>
        </authorList>
    </citation>
    <scope>NUCLEOTIDE SEQUENCE [LARGE SCALE GENOMIC DNA]</scope>
    <source>
        <strain evidence="3">SC8812_S17_10</strain>
    </source>
</reference>
<sequence>MGTISGATGGGGGGGGGGVFGGGGGGGAGASAAASSGGGGGGGCGSSSSPPGGTITPDTTGVPEVVLSYAVPAPVASPALPEPPTTGQVGASPLRLPLFGLLGLLLLSGASVAAWRAVENAREVLRRER</sequence>
<evidence type="ECO:0000256" key="1">
    <source>
        <dbReference type="SAM" id="MobiDB-lite"/>
    </source>
</evidence>
<keyword evidence="2" id="KW-0812">Transmembrane</keyword>
<dbReference type="EMBL" id="JAEKNR010000142">
    <property type="protein sequence ID" value="MBJ7599114.1"/>
    <property type="molecule type" value="Genomic_DNA"/>
</dbReference>
<evidence type="ECO:0000313" key="3">
    <source>
        <dbReference type="EMBL" id="MBJ7599114.1"/>
    </source>
</evidence>
<dbReference type="AlphaFoldDB" id="A0A934K597"/>
<dbReference type="Proteomes" id="UP000612893">
    <property type="component" value="Unassembled WGS sequence"/>
</dbReference>
<proteinExistence type="predicted"/>
<feature type="region of interest" description="Disordered" evidence="1">
    <location>
        <begin position="1"/>
        <end position="61"/>
    </location>
</feature>